<name>A0A976IDE5_BRELC</name>
<proteinExistence type="predicted"/>
<sequence length="73" mass="8492">MVRSAHGSQSPRLLVPERQAFKSYNRCLATPLKLVIDRLGTKIQQARWQRTALDGSFMGSRTRRDGEYQLWTR</sequence>
<dbReference type="Proteomes" id="UP000294530">
    <property type="component" value="Unassembled WGS sequence"/>
</dbReference>
<dbReference type="AlphaFoldDB" id="A0A976IDE5"/>
<protein>
    <submittedName>
        <fullName evidence="1">Uncharacterized protein</fullName>
    </submittedName>
</protein>
<reference evidence="1 2" key="1">
    <citation type="journal article" date="2021" name="Genome Biol.">
        <title>AFLAP: assembly-free linkage analysis pipeline using k-mers from genome sequencing data.</title>
        <authorList>
            <person name="Fletcher K."/>
            <person name="Zhang L."/>
            <person name="Gil J."/>
            <person name="Han R."/>
            <person name="Cavanaugh K."/>
            <person name="Michelmore R."/>
        </authorList>
    </citation>
    <scope>NUCLEOTIDE SEQUENCE [LARGE SCALE GENOMIC DNA]</scope>
    <source>
        <strain evidence="1 2">SF5</strain>
    </source>
</reference>
<organism evidence="1 2">
    <name type="scientific">Bremia lactucae</name>
    <name type="common">Lettuce downy mildew</name>
    <dbReference type="NCBI Taxonomy" id="4779"/>
    <lineage>
        <taxon>Eukaryota</taxon>
        <taxon>Sar</taxon>
        <taxon>Stramenopiles</taxon>
        <taxon>Oomycota</taxon>
        <taxon>Peronosporomycetes</taxon>
        <taxon>Peronosporales</taxon>
        <taxon>Peronosporaceae</taxon>
        <taxon>Bremia</taxon>
    </lineage>
</organism>
<gene>
    <name evidence="1" type="ORF">CCR75_006024</name>
</gene>
<evidence type="ECO:0000313" key="1">
    <source>
        <dbReference type="EMBL" id="TDH67621.1"/>
    </source>
</evidence>
<dbReference type="GeneID" id="94349768"/>
<comment type="caution">
    <text evidence="1">The sequence shown here is derived from an EMBL/GenBank/DDBJ whole genome shotgun (WGS) entry which is preliminary data.</text>
</comment>
<dbReference type="RefSeq" id="XP_067817120.1">
    <property type="nucleotide sequence ID" value="XM_067964097.1"/>
</dbReference>
<dbReference type="KEGG" id="blac:94349768"/>
<accession>A0A976IDE5</accession>
<dbReference type="EMBL" id="SHOA02000006">
    <property type="protein sequence ID" value="TDH67621.1"/>
    <property type="molecule type" value="Genomic_DNA"/>
</dbReference>
<keyword evidence="2" id="KW-1185">Reference proteome</keyword>
<evidence type="ECO:0000313" key="2">
    <source>
        <dbReference type="Proteomes" id="UP000294530"/>
    </source>
</evidence>